<evidence type="ECO:0000313" key="7">
    <source>
        <dbReference type="EMBL" id="GIM68746.1"/>
    </source>
</evidence>
<dbReference type="RefSeq" id="WP_212996187.1">
    <property type="nucleotide sequence ID" value="NZ_BAAATW010000001.1"/>
</dbReference>
<dbReference type="Pfam" id="PF01061">
    <property type="entry name" value="ABC2_membrane"/>
    <property type="match status" value="1"/>
</dbReference>
<evidence type="ECO:0000256" key="2">
    <source>
        <dbReference type="ARBA" id="ARBA00022692"/>
    </source>
</evidence>
<keyword evidence="4 5" id="KW-0472">Membrane</keyword>
<dbReference type="GO" id="GO:0140359">
    <property type="term" value="F:ABC-type transporter activity"/>
    <property type="evidence" value="ECO:0007669"/>
    <property type="project" value="InterPro"/>
</dbReference>
<feature type="transmembrane region" description="Helical" evidence="5">
    <location>
        <begin position="21"/>
        <end position="43"/>
    </location>
</feature>
<name>A0A919SBR7_9ACTN</name>
<feature type="transmembrane region" description="Helical" evidence="5">
    <location>
        <begin position="221"/>
        <end position="241"/>
    </location>
</feature>
<comment type="caution">
    <text evidence="7">The sequence shown here is derived from an EMBL/GenBank/DDBJ whole genome shotgun (WGS) entry which is preliminary data.</text>
</comment>
<feature type="transmembrane region" description="Helical" evidence="5">
    <location>
        <begin position="136"/>
        <end position="158"/>
    </location>
</feature>
<dbReference type="PANTHER" id="PTHR43229:SF3">
    <property type="entry name" value="ABC-TYPE MULTIDRUG TRANSPORT SYSTEM, PERMEASE COMPONENT"/>
    <property type="match status" value="1"/>
</dbReference>
<feature type="transmembrane region" description="Helical" evidence="5">
    <location>
        <begin position="165"/>
        <end position="182"/>
    </location>
</feature>
<gene>
    <name evidence="7" type="ORF">Aco04nite_12100</name>
</gene>
<dbReference type="EMBL" id="BOQP01000006">
    <property type="protein sequence ID" value="GIM68746.1"/>
    <property type="molecule type" value="Genomic_DNA"/>
</dbReference>
<keyword evidence="8" id="KW-1185">Reference proteome</keyword>
<reference evidence="7" key="1">
    <citation type="submission" date="2021-03" db="EMBL/GenBank/DDBJ databases">
        <title>Whole genome shotgun sequence of Actinoplanes consettensis NBRC 14913.</title>
        <authorList>
            <person name="Komaki H."/>
            <person name="Tamura T."/>
        </authorList>
    </citation>
    <scope>NUCLEOTIDE SEQUENCE</scope>
    <source>
        <strain evidence="7">NBRC 14913</strain>
    </source>
</reference>
<evidence type="ECO:0000256" key="1">
    <source>
        <dbReference type="ARBA" id="ARBA00004141"/>
    </source>
</evidence>
<sequence length="245" mass="26615">MRSWFRSYLLLVRWTALRMRFLLPLFLIIQTFLAVGIVIGFAYLMPEVDPATALYLSTGAPTLGLITIGMVMAPQLVAEAKSEGTFAYNRTLPVPRTAVLAADLTTWLVTGLPGLVLGLVTAVFRFDLHLHVSWLVAPAMLLVALTATTVGFALAYALPPAITNLVSQALIFISLMFSPINFPADRLPGWLQAIHHFLPFEHMANAVRDTLTSPAGGAPGLSFVVLGVWCVAGLAITLRVMTRRD</sequence>
<evidence type="ECO:0000313" key="8">
    <source>
        <dbReference type="Proteomes" id="UP000680865"/>
    </source>
</evidence>
<feature type="domain" description="ABC-2 type transporter transmembrane" evidence="6">
    <location>
        <begin position="15"/>
        <end position="210"/>
    </location>
</feature>
<dbReference type="PANTHER" id="PTHR43229">
    <property type="entry name" value="NODULATION PROTEIN J"/>
    <property type="match status" value="1"/>
</dbReference>
<dbReference type="Proteomes" id="UP000680865">
    <property type="component" value="Unassembled WGS sequence"/>
</dbReference>
<dbReference type="InterPro" id="IPR013525">
    <property type="entry name" value="ABC2_TM"/>
</dbReference>
<evidence type="ECO:0000256" key="3">
    <source>
        <dbReference type="ARBA" id="ARBA00022989"/>
    </source>
</evidence>
<protein>
    <submittedName>
        <fullName evidence="7">Multidrug ABC transporter permease</fullName>
    </submittedName>
</protein>
<dbReference type="GO" id="GO:0016020">
    <property type="term" value="C:membrane"/>
    <property type="evidence" value="ECO:0007669"/>
    <property type="project" value="UniProtKB-SubCell"/>
</dbReference>
<dbReference type="AlphaFoldDB" id="A0A919SBR7"/>
<feature type="transmembrane region" description="Helical" evidence="5">
    <location>
        <begin position="98"/>
        <end position="124"/>
    </location>
</feature>
<accession>A0A919SBR7</accession>
<evidence type="ECO:0000256" key="5">
    <source>
        <dbReference type="SAM" id="Phobius"/>
    </source>
</evidence>
<proteinExistence type="predicted"/>
<organism evidence="7 8">
    <name type="scientific">Winogradskya consettensis</name>
    <dbReference type="NCBI Taxonomy" id="113560"/>
    <lineage>
        <taxon>Bacteria</taxon>
        <taxon>Bacillati</taxon>
        <taxon>Actinomycetota</taxon>
        <taxon>Actinomycetes</taxon>
        <taxon>Micromonosporales</taxon>
        <taxon>Micromonosporaceae</taxon>
        <taxon>Winogradskya</taxon>
    </lineage>
</organism>
<evidence type="ECO:0000259" key="6">
    <source>
        <dbReference type="Pfam" id="PF01061"/>
    </source>
</evidence>
<dbReference type="InterPro" id="IPR051784">
    <property type="entry name" value="Nod_factor_ABC_transporter"/>
</dbReference>
<comment type="subcellular location">
    <subcellularLocation>
        <location evidence="1">Membrane</location>
        <topology evidence="1">Multi-pass membrane protein</topology>
    </subcellularLocation>
</comment>
<evidence type="ECO:0000256" key="4">
    <source>
        <dbReference type="ARBA" id="ARBA00023136"/>
    </source>
</evidence>
<feature type="transmembrane region" description="Helical" evidence="5">
    <location>
        <begin position="55"/>
        <end position="77"/>
    </location>
</feature>
<keyword evidence="2 5" id="KW-0812">Transmembrane</keyword>
<keyword evidence="3 5" id="KW-1133">Transmembrane helix</keyword>